<accession>A0ABY4EH66</accession>
<dbReference type="PROSITE" id="PS51257">
    <property type="entry name" value="PROKAR_LIPOPROTEIN"/>
    <property type="match status" value="1"/>
</dbReference>
<feature type="compositionally biased region" description="Basic and acidic residues" evidence="1">
    <location>
        <begin position="24"/>
        <end position="40"/>
    </location>
</feature>
<evidence type="ECO:0000313" key="3">
    <source>
        <dbReference type="EMBL" id="UOQ42797.1"/>
    </source>
</evidence>
<dbReference type="Pfam" id="PF13623">
    <property type="entry name" value="SurA_N_2"/>
    <property type="match status" value="1"/>
</dbReference>
<dbReference type="InterPro" id="IPR027304">
    <property type="entry name" value="Trigger_fact/SurA_dom_sf"/>
</dbReference>
<dbReference type="PANTHER" id="PTHR47245:SF2">
    <property type="entry name" value="PEPTIDYL-PROLYL CIS-TRANS ISOMERASE HP_0175-RELATED"/>
    <property type="match status" value="1"/>
</dbReference>
<keyword evidence="4" id="KW-1185">Reference proteome</keyword>
<dbReference type="SUPFAM" id="SSF109998">
    <property type="entry name" value="Triger factor/SurA peptide-binding domain-like"/>
    <property type="match status" value="1"/>
</dbReference>
<dbReference type="PANTHER" id="PTHR47245">
    <property type="entry name" value="PEPTIDYLPROLYL ISOMERASE"/>
    <property type="match status" value="1"/>
</dbReference>
<feature type="region of interest" description="Disordered" evidence="1">
    <location>
        <begin position="24"/>
        <end position="85"/>
    </location>
</feature>
<feature type="compositionally biased region" description="Polar residues" evidence="1">
    <location>
        <begin position="65"/>
        <end position="79"/>
    </location>
</feature>
<protein>
    <submittedName>
        <fullName evidence="3">SurA N-terminal domain-containing protein</fullName>
    </submittedName>
</protein>
<evidence type="ECO:0000256" key="1">
    <source>
        <dbReference type="SAM" id="MobiDB-lite"/>
    </source>
</evidence>
<evidence type="ECO:0000313" key="4">
    <source>
        <dbReference type="Proteomes" id="UP000831787"/>
    </source>
</evidence>
<evidence type="ECO:0000256" key="2">
    <source>
        <dbReference type="SAM" id="SignalP"/>
    </source>
</evidence>
<proteinExistence type="predicted"/>
<keyword evidence="2" id="KW-0732">Signal</keyword>
<dbReference type="Gene3D" id="1.10.4030.10">
    <property type="entry name" value="Porin chaperone SurA, peptide-binding domain"/>
    <property type="match status" value="1"/>
</dbReference>
<dbReference type="Proteomes" id="UP000831787">
    <property type="component" value="Chromosome"/>
</dbReference>
<sequence length="234" mass="26782">MRKLFLMLMIAALAAFGLSACSDKESAKDDSKQTEKKQESSDASAEENSSGPVAVVNGEELPRQDFNTQFESMKQQYQQMGMDVEKNKDKLKQSVVDQMIGAELLSQQAEEDGIKVSTKEVDKKYTSFTDQFKSKDQMKQAYEKNDLSEKKVKNQLEENIKITKYIDENTDKPKVSEDELKKQYETMTKGKKDAPKFEEVKPTLKKQLEQQKTQKQVQSLVDKLRKDADVEVKI</sequence>
<feature type="chain" id="PRO_5046014469" evidence="2">
    <location>
        <begin position="21"/>
        <end position="234"/>
    </location>
</feature>
<feature type="signal peptide" evidence="2">
    <location>
        <begin position="1"/>
        <end position="20"/>
    </location>
</feature>
<dbReference type="EMBL" id="CP095073">
    <property type="protein sequence ID" value="UOQ42797.1"/>
    <property type="molecule type" value="Genomic_DNA"/>
</dbReference>
<dbReference type="RefSeq" id="WP_244708158.1">
    <property type="nucleotide sequence ID" value="NZ_CP095073.1"/>
</dbReference>
<dbReference type="InterPro" id="IPR050245">
    <property type="entry name" value="PrsA_foldase"/>
</dbReference>
<name>A0ABY4EH66_9BACI</name>
<reference evidence="3 4" key="1">
    <citation type="submission" date="2022-04" db="EMBL/GenBank/DDBJ databases">
        <title>Halobacillus sp. isolated from saltern.</title>
        <authorList>
            <person name="Won M."/>
            <person name="Lee C.-M."/>
            <person name="Woen H.-Y."/>
            <person name="Kwon S.-W."/>
        </authorList>
    </citation>
    <scope>NUCLEOTIDE SEQUENCE [LARGE SCALE GENOMIC DNA]</scope>
    <source>
        <strain evidence="3 4">SSBR10-3</strain>
    </source>
</reference>
<organism evidence="3 4">
    <name type="scientific">Halobacillus salinarum</name>
    <dbReference type="NCBI Taxonomy" id="2932257"/>
    <lineage>
        <taxon>Bacteria</taxon>
        <taxon>Bacillati</taxon>
        <taxon>Bacillota</taxon>
        <taxon>Bacilli</taxon>
        <taxon>Bacillales</taxon>
        <taxon>Bacillaceae</taxon>
        <taxon>Halobacillus</taxon>
    </lineage>
</organism>
<feature type="compositionally biased region" description="Low complexity" evidence="1">
    <location>
        <begin position="41"/>
        <end position="50"/>
    </location>
</feature>
<gene>
    <name evidence="3" type="ORF">MUN89_12560</name>
</gene>